<gene>
    <name evidence="1" type="ORF">ACFQ5M_11885</name>
</gene>
<dbReference type="Proteomes" id="UP001597267">
    <property type="component" value="Unassembled WGS sequence"/>
</dbReference>
<comment type="caution">
    <text evidence="1">The sequence shown here is derived from an EMBL/GenBank/DDBJ whole genome shotgun (WGS) entry which is preliminary data.</text>
</comment>
<dbReference type="EMBL" id="JBHTOP010000026">
    <property type="protein sequence ID" value="MFD1672802.1"/>
    <property type="molecule type" value="Genomic_DNA"/>
</dbReference>
<accession>A0ABW4JCW2</accession>
<reference evidence="2" key="1">
    <citation type="journal article" date="2019" name="Int. J. Syst. Evol. Microbiol.">
        <title>The Global Catalogue of Microorganisms (GCM) 10K type strain sequencing project: providing services to taxonomists for standard genome sequencing and annotation.</title>
        <authorList>
            <consortium name="The Broad Institute Genomics Platform"/>
            <consortium name="The Broad Institute Genome Sequencing Center for Infectious Disease"/>
            <person name="Wu L."/>
            <person name="Ma J."/>
        </authorList>
    </citation>
    <scope>NUCLEOTIDE SEQUENCE [LARGE SCALE GENOMIC DNA]</scope>
    <source>
        <strain evidence="2">CCM 8896</strain>
    </source>
</reference>
<dbReference type="RefSeq" id="WP_125713098.1">
    <property type="nucleotide sequence ID" value="NZ_JBHTOP010000026.1"/>
</dbReference>
<protein>
    <recommendedName>
        <fullName evidence="3">YolD-like family protein</fullName>
    </recommendedName>
</protein>
<proteinExistence type="predicted"/>
<evidence type="ECO:0008006" key="3">
    <source>
        <dbReference type="Google" id="ProtNLM"/>
    </source>
</evidence>
<keyword evidence="2" id="KW-1185">Reference proteome</keyword>
<organism evidence="1 2">
    <name type="scientific">Agrilactobacillus yilanensis</name>
    <dbReference type="NCBI Taxonomy" id="2485997"/>
    <lineage>
        <taxon>Bacteria</taxon>
        <taxon>Bacillati</taxon>
        <taxon>Bacillota</taxon>
        <taxon>Bacilli</taxon>
        <taxon>Lactobacillales</taxon>
        <taxon>Lactobacillaceae</taxon>
        <taxon>Agrilactobacillus</taxon>
    </lineage>
</organism>
<sequence length="109" mass="12680">MEAKKIFLHSIREITANLMTTYERLMDDESTYSAPSTLLNKQMPIAQLDCFIKQAQARKYTIRLQTKQQQTLVGRIVEITDQQQLILTNRNHHQNALLPLNSVQAIQRQ</sequence>
<evidence type="ECO:0000313" key="1">
    <source>
        <dbReference type="EMBL" id="MFD1672802.1"/>
    </source>
</evidence>
<evidence type="ECO:0000313" key="2">
    <source>
        <dbReference type="Proteomes" id="UP001597267"/>
    </source>
</evidence>
<name>A0ABW4JCW2_9LACO</name>